<dbReference type="EMBL" id="CAJPEV010004129">
    <property type="protein sequence ID" value="CAG0901227.1"/>
    <property type="molecule type" value="Genomic_DNA"/>
</dbReference>
<dbReference type="SUPFAM" id="SSF52129">
    <property type="entry name" value="Caspase-like"/>
    <property type="match status" value="1"/>
</dbReference>
<dbReference type="SMART" id="SM00115">
    <property type="entry name" value="CASc"/>
    <property type="match status" value="1"/>
</dbReference>
<protein>
    <recommendedName>
        <fullName evidence="7">Caspase family p20 domain-containing protein</fullName>
    </recommendedName>
</protein>
<dbReference type="InterPro" id="IPR029030">
    <property type="entry name" value="Caspase-like_dom_sf"/>
</dbReference>
<gene>
    <name evidence="5" type="ORF">DSTB1V02_LOCUS11882</name>
</gene>
<dbReference type="GO" id="GO:0006508">
    <property type="term" value="P:proteolysis"/>
    <property type="evidence" value="ECO:0007669"/>
    <property type="project" value="InterPro"/>
</dbReference>
<dbReference type="InterPro" id="IPR002138">
    <property type="entry name" value="Pept_C14_p10"/>
</dbReference>
<dbReference type="OrthoDB" id="6116485at2759"/>
<keyword evidence="6" id="KW-1185">Reference proteome</keyword>
<evidence type="ECO:0000313" key="6">
    <source>
        <dbReference type="Proteomes" id="UP000677054"/>
    </source>
</evidence>
<dbReference type="GO" id="GO:0006915">
    <property type="term" value="P:apoptotic process"/>
    <property type="evidence" value="ECO:0007669"/>
    <property type="project" value="TreeGrafter"/>
</dbReference>
<organism evidence="5">
    <name type="scientific">Darwinula stevensoni</name>
    <dbReference type="NCBI Taxonomy" id="69355"/>
    <lineage>
        <taxon>Eukaryota</taxon>
        <taxon>Metazoa</taxon>
        <taxon>Ecdysozoa</taxon>
        <taxon>Arthropoda</taxon>
        <taxon>Crustacea</taxon>
        <taxon>Oligostraca</taxon>
        <taxon>Ostracoda</taxon>
        <taxon>Podocopa</taxon>
        <taxon>Podocopida</taxon>
        <taxon>Darwinulocopina</taxon>
        <taxon>Darwinuloidea</taxon>
        <taxon>Darwinulidae</taxon>
        <taxon>Darwinula</taxon>
    </lineage>
</organism>
<dbReference type="PROSITE" id="PS50208">
    <property type="entry name" value="CASPASE_P20"/>
    <property type="match status" value="1"/>
</dbReference>
<evidence type="ECO:0000256" key="1">
    <source>
        <dbReference type="ARBA" id="ARBA00010134"/>
    </source>
</evidence>
<dbReference type="InterPro" id="IPR001309">
    <property type="entry name" value="Pept_C14_p20"/>
</dbReference>
<evidence type="ECO:0000313" key="5">
    <source>
        <dbReference type="EMBL" id="CAD7252121.1"/>
    </source>
</evidence>
<feature type="domain" description="Caspase family p10" evidence="3">
    <location>
        <begin position="205"/>
        <end position="280"/>
    </location>
</feature>
<feature type="domain" description="Caspase family p20" evidence="4">
    <location>
        <begin position="10"/>
        <end position="128"/>
    </location>
</feature>
<dbReference type="Pfam" id="PF00656">
    <property type="entry name" value="Peptidase_C14"/>
    <property type="match status" value="1"/>
</dbReference>
<proteinExistence type="inferred from homology"/>
<accession>A0A7R9AE21</accession>
<evidence type="ECO:0000259" key="4">
    <source>
        <dbReference type="PROSITE" id="PS50208"/>
    </source>
</evidence>
<evidence type="ECO:0008006" key="7">
    <source>
        <dbReference type="Google" id="ProtNLM"/>
    </source>
</evidence>
<dbReference type="PANTHER" id="PTHR10454:SF232">
    <property type="entry name" value="AT03047P-RELATED"/>
    <property type="match status" value="1"/>
</dbReference>
<dbReference type="EMBL" id="LR903646">
    <property type="protein sequence ID" value="CAD7252121.1"/>
    <property type="molecule type" value="Genomic_DNA"/>
</dbReference>
<dbReference type="PROSITE" id="PS50207">
    <property type="entry name" value="CASPASE_P10"/>
    <property type="match status" value="1"/>
</dbReference>
<sequence>MRYYKMDHPLRGKALIFNQEKFLIGLPERTGTEFDRNRLARILKQLKFEVIVYENHRHQRIRSLIEKVALEDHDQCDCILVCFMSHGDEYGNLFGSDGAIRFDELWTPFMDDCCPSLAGKPKIFIIQVEYWLSLCLFLKFMISCRGSKVNDGNNVMETRNYSQPDSTKELGAHYNSSIPPDFLFVFSTTHGTNDIRQMLDFVFIEGYCSWRNPTEGSHFLQCLCDVLQQGSQDEDLLSLLEEVSKKIEKESYYCHESDGQLMKQMPDIKYNLTKKLKLHIH</sequence>
<reference evidence="5" key="1">
    <citation type="submission" date="2020-11" db="EMBL/GenBank/DDBJ databases">
        <authorList>
            <person name="Tran Van P."/>
        </authorList>
    </citation>
    <scope>NUCLEOTIDE SEQUENCE</scope>
</reference>
<dbReference type="CDD" id="cd00032">
    <property type="entry name" value="CASc"/>
    <property type="match status" value="1"/>
</dbReference>
<feature type="non-terminal residue" evidence="5">
    <location>
        <position position="281"/>
    </location>
</feature>
<dbReference type="InterPro" id="IPR011600">
    <property type="entry name" value="Pept_C14_caspase"/>
</dbReference>
<dbReference type="InterPro" id="IPR015917">
    <property type="entry name" value="Pept_C14A"/>
</dbReference>
<dbReference type="GO" id="GO:0043525">
    <property type="term" value="P:positive regulation of neuron apoptotic process"/>
    <property type="evidence" value="ECO:0007669"/>
    <property type="project" value="TreeGrafter"/>
</dbReference>
<comment type="similarity">
    <text evidence="1 2">Belongs to the peptidase C14A family.</text>
</comment>
<name>A0A7R9AE21_9CRUS</name>
<dbReference type="PANTHER" id="PTHR10454">
    <property type="entry name" value="CASPASE"/>
    <property type="match status" value="1"/>
</dbReference>
<dbReference type="InterPro" id="IPR002398">
    <property type="entry name" value="Pept_C14"/>
</dbReference>
<dbReference type="PROSITE" id="PS01121">
    <property type="entry name" value="CASPASE_HIS"/>
    <property type="match status" value="1"/>
</dbReference>
<dbReference type="InterPro" id="IPR016129">
    <property type="entry name" value="Caspase_his_AS"/>
</dbReference>
<dbReference type="GO" id="GO:0004197">
    <property type="term" value="F:cysteine-type endopeptidase activity"/>
    <property type="evidence" value="ECO:0007669"/>
    <property type="project" value="InterPro"/>
</dbReference>
<dbReference type="Proteomes" id="UP000677054">
    <property type="component" value="Unassembled WGS sequence"/>
</dbReference>
<dbReference type="Gene3D" id="3.40.50.1460">
    <property type="match status" value="1"/>
</dbReference>
<dbReference type="AlphaFoldDB" id="A0A7R9AE21"/>
<evidence type="ECO:0000259" key="3">
    <source>
        <dbReference type="PROSITE" id="PS50207"/>
    </source>
</evidence>
<evidence type="ECO:0000256" key="2">
    <source>
        <dbReference type="RuleBase" id="RU003971"/>
    </source>
</evidence>
<dbReference type="GO" id="GO:0005737">
    <property type="term" value="C:cytoplasm"/>
    <property type="evidence" value="ECO:0007669"/>
    <property type="project" value="TreeGrafter"/>
</dbReference>
<dbReference type="PRINTS" id="PR00376">
    <property type="entry name" value="IL1BCENZYME"/>
</dbReference>